<feature type="non-terminal residue" evidence="10">
    <location>
        <position position="160"/>
    </location>
</feature>
<evidence type="ECO:0000256" key="7">
    <source>
        <dbReference type="RuleBase" id="RU003978"/>
    </source>
</evidence>
<comment type="similarity">
    <text evidence="1 7">Belongs to the universal ribosomal protein uL11 family.</text>
</comment>
<feature type="domain" description="Large ribosomal subunit protein uL11 N-terminal" evidence="9">
    <location>
        <begin position="9"/>
        <end position="65"/>
    </location>
</feature>
<evidence type="ECO:0000256" key="4">
    <source>
        <dbReference type="ARBA" id="ARBA00022980"/>
    </source>
</evidence>
<dbReference type="InterPro" id="IPR000911">
    <property type="entry name" value="Ribosomal_uL11"/>
</dbReference>
<dbReference type="HAMAP" id="MF_00736">
    <property type="entry name" value="Ribosomal_uL11"/>
    <property type="match status" value="1"/>
</dbReference>
<protein>
    <recommendedName>
        <fullName evidence="6">50S ribosomal protein L11</fullName>
    </recommendedName>
</protein>
<dbReference type="SMART" id="SM00649">
    <property type="entry name" value="RL11"/>
    <property type="match status" value="1"/>
</dbReference>
<dbReference type="EMBL" id="HM230030">
    <property type="protein sequence ID" value="ADK26028.1"/>
    <property type="molecule type" value="Genomic_DNA"/>
</dbReference>
<dbReference type="Gene3D" id="1.10.10.250">
    <property type="entry name" value="Ribosomal protein L11, C-terminal domain"/>
    <property type="match status" value="1"/>
</dbReference>
<name>E0A1H2_9ARCH</name>
<keyword evidence="5 7" id="KW-0687">Ribonucleoprotein</keyword>
<evidence type="ECO:0000259" key="9">
    <source>
        <dbReference type="Pfam" id="PF03946"/>
    </source>
</evidence>
<dbReference type="CDD" id="cd00349">
    <property type="entry name" value="Ribosomal_L11"/>
    <property type="match status" value="1"/>
</dbReference>
<dbReference type="Pfam" id="PF03946">
    <property type="entry name" value="Ribosomal_L11_N"/>
    <property type="match status" value="1"/>
</dbReference>
<dbReference type="SUPFAM" id="SSF46906">
    <property type="entry name" value="Ribosomal protein L11, C-terminal domain"/>
    <property type="match status" value="1"/>
</dbReference>
<dbReference type="InterPro" id="IPR036769">
    <property type="entry name" value="Ribosomal_uL11_C_sf"/>
</dbReference>
<dbReference type="Pfam" id="PF00298">
    <property type="entry name" value="Ribosomal_L11"/>
    <property type="match status" value="1"/>
</dbReference>
<dbReference type="OMA" id="CKQFNAK"/>
<evidence type="ECO:0000313" key="10">
    <source>
        <dbReference type="EMBL" id="ADK26028.1"/>
    </source>
</evidence>
<organism evidence="10">
    <name type="scientific">Candidatus Nitrososphaera gargensis</name>
    <dbReference type="NCBI Taxonomy" id="497727"/>
    <lineage>
        <taxon>Archaea</taxon>
        <taxon>Nitrososphaerota</taxon>
        <taxon>Nitrososphaeria</taxon>
        <taxon>Nitrososphaerales</taxon>
        <taxon>Nitrososphaeraceae</taxon>
        <taxon>Nitrososphaera</taxon>
    </lineage>
</organism>
<dbReference type="InterPro" id="IPR020783">
    <property type="entry name" value="Ribosomal_uL11_C"/>
</dbReference>
<dbReference type="GO" id="GO:0006412">
    <property type="term" value="P:translation"/>
    <property type="evidence" value="ECO:0007669"/>
    <property type="project" value="InterPro"/>
</dbReference>
<feature type="domain" description="Large ribosomal subunit protein uL11 C-terminal" evidence="8">
    <location>
        <begin position="71"/>
        <end position="138"/>
    </location>
</feature>
<evidence type="ECO:0000256" key="6">
    <source>
        <dbReference type="ARBA" id="ARBA00035501"/>
    </source>
</evidence>
<evidence type="ECO:0000256" key="1">
    <source>
        <dbReference type="ARBA" id="ARBA00010537"/>
    </source>
</evidence>
<dbReference type="PROSITE" id="PS00359">
    <property type="entry name" value="RIBOSOMAL_L11"/>
    <property type="match status" value="1"/>
</dbReference>
<keyword evidence="3" id="KW-0694">RNA-binding</keyword>
<proteinExistence type="inferred from homology"/>
<dbReference type="InterPro" id="IPR020785">
    <property type="entry name" value="Ribosomal_uL11_CS"/>
</dbReference>
<keyword evidence="2" id="KW-0699">rRNA-binding</keyword>
<dbReference type="GO" id="GO:0003735">
    <property type="term" value="F:structural constituent of ribosome"/>
    <property type="evidence" value="ECO:0007669"/>
    <property type="project" value="InterPro"/>
</dbReference>
<keyword evidence="4 7" id="KW-0689">Ribosomal protein</keyword>
<evidence type="ECO:0000256" key="3">
    <source>
        <dbReference type="ARBA" id="ARBA00022884"/>
    </source>
</evidence>
<dbReference type="NCBIfam" id="NF002232">
    <property type="entry name" value="PRK01143.1"/>
    <property type="match status" value="1"/>
</dbReference>
<accession>E0A1H2</accession>
<dbReference type="GO" id="GO:0015934">
    <property type="term" value="C:large ribosomal subunit"/>
    <property type="evidence" value="ECO:0007669"/>
    <property type="project" value="TreeGrafter"/>
</dbReference>
<dbReference type="InterPro" id="IPR036796">
    <property type="entry name" value="Ribosomal_uL11_N_sf"/>
</dbReference>
<evidence type="ECO:0000256" key="2">
    <source>
        <dbReference type="ARBA" id="ARBA00022730"/>
    </source>
</evidence>
<sequence length="160" mass="16366">MGDKKSISALVNGGEANAGPPLGPALGPMGVNVLQVVNTINEKTKDFPGMKVPVKVEVDSETKKFTVEVGIPPTAALVAKEAGIPKGSGTAGTNYAGDLTMASAVKIAKMKIDGSYAFDVRGAVKEVIGSCVSMGVKVEGKPAKEVYADIAAGKYDDLLK</sequence>
<dbReference type="Gene3D" id="3.30.1550.10">
    <property type="entry name" value="Ribosomal protein L11/L12, N-terminal domain"/>
    <property type="match status" value="1"/>
</dbReference>
<evidence type="ECO:0000256" key="5">
    <source>
        <dbReference type="ARBA" id="ARBA00023274"/>
    </source>
</evidence>
<dbReference type="FunFam" id="3.30.1550.10:FF:000007">
    <property type="entry name" value="50S ribosomal protein L11"/>
    <property type="match status" value="1"/>
</dbReference>
<dbReference type="AlphaFoldDB" id="E0A1H2"/>
<dbReference type="GO" id="GO:0070180">
    <property type="term" value="F:large ribosomal subunit rRNA binding"/>
    <property type="evidence" value="ECO:0007669"/>
    <property type="project" value="TreeGrafter"/>
</dbReference>
<dbReference type="PANTHER" id="PTHR11661:SF1">
    <property type="entry name" value="LARGE RIBOSOMAL SUBUNIT PROTEIN UL11M"/>
    <property type="match status" value="1"/>
</dbReference>
<dbReference type="PANTHER" id="PTHR11661">
    <property type="entry name" value="60S RIBOSOMAL PROTEIN L12"/>
    <property type="match status" value="1"/>
</dbReference>
<reference evidence="10" key="1">
    <citation type="journal article" date="2010" name="Trends Microbiol.">
        <title>Distinct gene set in two different lineages of ammonia-oxidizing archaea supports the phylum Thaumarchaeota.</title>
        <authorList>
            <person name="Spang A."/>
            <person name="Hatzenpichler R."/>
            <person name="Brochier-Armanet C."/>
            <person name="Rattei T."/>
            <person name="Tischler P."/>
            <person name="Spieck E."/>
            <person name="Streit W."/>
            <person name="Stahl D.A."/>
            <person name="Wagner M."/>
            <person name="Schleper C."/>
        </authorList>
    </citation>
    <scope>NUCLEOTIDE SEQUENCE</scope>
    <source>
        <strain evidence="10">Enrichment culture Ga9.2</strain>
    </source>
</reference>
<dbReference type="InterPro" id="IPR020784">
    <property type="entry name" value="Ribosomal_uL11_N"/>
</dbReference>
<evidence type="ECO:0000259" key="8">
    <source>
        <dbReference type="Pfam" id="PF00298"/>
    </source>
</evidence>
<dbReference type="SUPFAM" id="SSF54747">
    <property type="entry name" value="Ribosomal L11/L12e N-terminal domain"/>
    <property type="match status" value="1"/>
</dbReference>